<feature type="chain" id="PRO_5047352737" evidence="2">
    <location>
        <begin position="24"/>
        <end position="169"/>
    </location>
</feature>
<gene>
    <name evidence="4" type="ORF">RXV79_14275</name>
</gene>
<dbReference type="Pfam" id="PF13505">
    <property type="entry name" value="OMP_b-brl"/>
    <property type="match status" value="1"/>
</dbReference>
<proteinExistence type="predicted"/>
<dbReference type="Gene3D" id="2.40.160.10">
    <property type="entry name" value="Porin"/>
    <property type="match status" value="1"/>
</dbReference>
<evidence type="ECO:0000259" key="3">
    <source>
        <dbReference type="Pfam" id="PF13505"/>
    </source>
</evidence>
<dbReference type="SUPFAM" id="SSF56935">
    <property type="entry name" value="Porins"/>
    <property type="match status" value="1"/>
</dbReference>
<dbReference type="EMBL" id="CP136336">
    <property type="protein sequence ID" value="WOB06090.1"/>
    <property type="molecule type" value="Genomic_DNA"/>
</dbReference>
<accession>A0ABZ0CT14</accession>
<feature type="signal peptide" evidence="2">
    <location>
        <begin position="1"/>
        <end position="23"/>
    </location>
</feature>
<evidence type="ECO:0000313" key="4">
    <source>
        <dbReference type="EMBL" id="WOB06090.1"/>
    </source>
</evidence>
<dbReference type="InterPro" id="IPR023614">
    <property type="entry name" value="Porin_dom_sf"/>
</dbReference>
<sequence>MKKKLALLAAAVALSATAVSAQAQEKRNAVSLFGNITSSNDYSTANVNGTYERLVTDKLSIAVGATYTKFEFGGFDSTSLGITAGATYYIGRPSQASNMLFYGKGIVGITRAESPIESDTGNTIGIFAGLEQPLSEATSLFEELGYQRTDVFNDTRNEVVFNIGLKIRF</sequence>
<keyword evidence="1 2" id="KW-0732">Signal</keyword>
<name>A0ABZ0CT14_9BURK</name>
<evidence type="ECO:0000256" key="2">
    <source>
        <dbReference type="SAM" id="SignalP"/>
    </source>
</evidence>
<dbReference type="InterPro" id="IPR027385">
    <property type="entry name" value="Beta-barrel_OMP"/>
</dbReference>
<reference evidence="4 5" key="1">
    <citation type="submission" date="2023-10" db="EMBL/GenBank/DDBJ databases">
        <title>Bacteria for the degradation of biodegradable plastic PBAT(Polybutylene adipate terephthalate).</title>
        <authorList>
            <person name="Weon H.-Y."/>
            <person name="Yeon J."/>
        </authorList>
    </citation>
    <scope>NUCLEOTIDE SEQUENCE [LARGE SCALE GENOMIC DNA]</scope>
    <source>
        <strain evidence="4 5">SBD 7-3</strain>
    </source>
</reference>
<organism evidence="4 5">
    <name type="scientific">Piscinibacter gummiphilus</name>
    <dbReference type="NCBI Taxonomy" id="946333"/>
    <lineage>
        <taxon>Bacteria</taxon>
        <taxon>Pseudomonadati</taxon>
        <taxon>Pseudomonadota</taxon>
        <taxon>Betaproteobacteria</taxon>
        <taxon>Burkholderiales</taxon>
        <taxon>Sphaerotilaceae</taxon>
        <taxon>Piscinibacter</taxon>
    </lineage>
</organism>
<evidence type="ECO:0000256" key="1">
    <source>
        <dbReference type="ARBA" id="ARBA00022729"/>
    </source>
</evidence>
<dbReference type="Proteomes" id="UP001303946">
    <property type="component" value="Chromosome"/>
</dbReference>
<protein>
    <submittedName>
        <fullName evidence="4">Outer membrane beta-barrel protein</fullName>
    </submittedName>
</protein>
<evidence type="ECO:0000313" key="5">
    <source>
        <dbReference type="Proteomes" id="UP001303946"/>
    </source>
</evidence>
<feature type="domain" description="Outer membrane protein beta-barrel" evidence="3">
    <location>
        <begin position="9"/>
        <end position="169"/>
    </location>
</feature>
<dbReference type="RefSeq" id="WP_316698372.1">
    <property type="nucleotide sequence ID" value="NZ_CP136336.1"/>
</dbReference>
<keyword evidence="5" id="KW-1185">Reference proteome</keyword>